<evidence type="ECO:0000313" key="2">
    <source>
        <dbReference type="Proteomes" id="UP000276133"/>
    </source>
</evidence>
<dbReference type="Proteomes" id="UP000276133">
    <property type="component" value="Unassembled WGS sequence"/>
</dbReference>
<evidence type="ECO:0000313" key="1">
    <source>
        <dbReference type="EMBL" id="RNA15254.1"/>
    </source>
</evidence>
<protein>
    <submittedName>
        <fullName evidence="1">Uncharacterized protein</fullName>
    </submittedName>
</protein>
<accession>A0A3M7QVV7</accession>
<gene>
    <name evidence="1" type="ORF">BpHYR1_023268</name>
</gene>
<reference evidence="1 2" key="1">
    <citation type="journal article" date="2018" name="Sci. Rep.">
        <title>Genomic signatures of local adaptation to the degree of environmental predictability in rotifers.</title>
        <authorList>
            <person name="Franch-Gras L."/>
            <person name="Hahn C."/>
            <person name="Garcia-Roger E.M."/>
            <person name="Carmona M.J."/>
            <person name="Serra M."/>
            <person name="Gomez A."/>
        </authorList>
    </citation>
    <scope>NUCLEOTIDE SEQUENCE [LARGE SCALE GENOMIC DNA]</scope>
    <source>
        <strain evidence="1">HYR1</strain>
    </source>
</reference>
<organism evidence="1 2">
    <name type="scientific">Brachionus plicatilis</name>
    <name type="common">Marine rotifer</name>
    <name type="synonym">Brachionus muelleri</name>
    <dbReference type="NCBI Taxonomy" id="10195"/>
    <lineage>
        <taxon>Eukaryota</taxon>
        <taxon>Metazoa</taxon>
        <taxon>Spiralia</taxon>
        <taxon>Gnathifera</taxon>
        <taxon>Rotifera</taxon>
        <taxon>Eurotatoria</taxon>
        <taxon>Monogononta</taxon>
        <taxon>Pseudotrocha</taxon>
        <taxon>Ploima</taxon>
        <taxon>Brachionidae</taxon>
        <taxon>Brachionus</taxon>
    </lineage>
</organism>
<comment type="caution">
    <text evidence="1">The sequence shown here is derived from an EMBL/GenBank/DDBJ whole genome shotgun (WGS) entry which is preliminary data.</text>
</comment>
<name>A0A3M7QVV7_BRAPC</name>
<dbReference type="EMBL" id="REGN01005002">
    <property type="protein sequence ID" value="RNA15254.1"/>
    <property type="molecule type" value="Genomic_DNA"/>
</dbReference>
<proteinExistence type="predicted"/>
<dbReference type="AlphaFoldDB" id="A0A3M7QVV7"/>
<keyword evidence="2" id="KW-1185">Reference proteome</keyword>
<sequence>MISKRSIKKYLNGYITKKNACDRILHQELVWYGLHILTVGTIGKDRVFHPFGLVSLWNKFGKAFYLFINYFVI</sequence>